<accession>A0A087BB88</accession>
<protein>
    <submittedName>
        <fullName evidence="7">Zinc ABC transporter, solute-binding protein</fullName>
    </submittedName>
</protein>
<dbReference type="GO" id="GO:0030001">
    <property type="term" value="P:metal ion transport"/>
    <property type="evidence" value="ECO:0007669"/>
    <property type="project" value="InterPro"/>
</dbReference>
<dbReference type="GO" id="GO:0046872">
    <property type="term" value="F:metal ion binding"/>
    <property type="evidence" value="ECO:0007669"/>
    <property type="project" value="UniProtKB-KW"/>
</dbReference>
<comment type="caution">
    <text evidence="7">The sequence shown here is derived from an EMBL/GenBank/DDBJ whole genome shotgun (WGS) entry which is preliminary data.</text>
</comment>
<dbReference type="Gene3D" id="3.40.50.1980">
    <property type="entry name" value="Nitrogenase molybdenum iron protein domain"/>
    <property type="match status" value="2"/>
</dbReference>
<evidence type="ECO:0000313" key="8">
    <source>
        <dbReference type="Proteomes" id="UP000029052"/>
    </source>
</evidence>
<reference evidence="7 8" key="1">
    <citation type="submission" date="2014-03" db="EMBL/GenBank/DDBJ databases">
        <title>Genomics of Bifidobacteria.</title>
        <authorList>
            <person name="Ventura M."/>
            <person name="Milani C."/>
            <person name="Lugli G.A."/>
        </authorList>
    </citation>
    <scope>NUCLEOTIDE SEQUENCE [LARGE SCALE GENOMIC DNA]</scope>
    <source>
        <strain evidence="7 8">LMG 11591</strain>
    </source>
</reference>
<dbReference type="STRING" id="1692.BMAGN_0240"/>
<dbReference type="AlphaFoldDB" id="A0A087BB88"/>
<dbReference type="EMBL" id="JGZB01000004">
    <property type="protein sequence ID" value="KFI68288.1"/>
    <property type="molecule type" value="Genomic_DNA"/>
</dbReference>
<proteinExistence type="predicted"/>
<dbReference type="PROSITE" id="PS51257">
    <property type="entry name" value="PROKAR_LIPOPROTEIN"/>
    <property type="match status" value="1"/>
</dbReference>
<dbReference type="PANTHER" id="PTHR42953">
    <property type="entry name" value="HIGH-AFFINITY ZINC UPTAKE SYSTEM PROTEIN ZNUA-RELATED"/>
    <property type="match status" value="1"/>
</dbReference>
<dbReference type="GO" id="GO:0030313">
    <property type="term" value="C:cell envelope"/>
    <property type="evidence" value="ECO:0007669"/>
    <property type="project" value="UniProtKB-SubCell"/>
</dbReference>
<dbReference type="PANTHER" id="PTHR42953:SF1">
    <property type="entry name" value="METAL-BINDING PROTEIN HI_0362-RELATED"/>
    <property type="match status" value="1"/>
</dbReference>
<dbReference type="InterPro" id="IPR050492">
    <property type="entry name" value="Bact_metal-bind_prot9"/>
</dbReference>
<keyword evidence="3" id="KW-0479">Metal-binding</keyword>
<dbReference type="SUPFAM" id="SSF53807">
    <property type="entry name" value="Helical backbone' metal receptor"/>
    <property type="match status" value="1"/>
</dbReference>
<comment type="subcellular location">
    <subcellularLocation>
        <location evidence="1">Cell envelope</location>
    </subcellularLocation>
</comment>
<keyword evidence="2" id="KW-0813">Transport</keyword>
<keyword evidence="5" id="KW-0175">Coiled coil</keyword>
<evidence type="ECO:0000256" key="3">
    <source>
        <dbReference type="ARBA" id="ARBA00022723"/>
    </source>
</evidence>
<name>A0A087BB88_9BIFI</name>
<evidence type="ECO:0000256" key="6">
    <source>
        <dbReference type="SAM" id="SignalP"/>
    </source>
</evidence>
<dbReference type="eggNOG" id="COG0803">
    <property type="taxonomic scope" value="Bacteria"/>
</dbReference>
<evidence type="ECO:0000256" key="2">
    <source>
        <dbReference type="ARBA" id="ARBA00022448"/>
    </source>
</evidence>
<feature type="chain" id="PRO_5039276341" evidence="6">
    <location>
        <begin position="24"/>
        <end position="305"/>
    </location>
</feature>
<dbReference type="RefSeq" id="WP_022860045.1">
    <property type="nucleotide sequence ID" value="NZ_JGZB01000004.1"/>
</dbReference>
<dbReference type="Proteomes" id="UP000029052">
    <property type="component" value="Unassembled WGS sequence"/>
</dbReference>
<keyword evidence="4 6" id="KW-0732">Signal</keyword>
<keyword evidence="8" id="KW-1185">Reference proteome</keyword>
<feature type="coiled-coil region" evidence="5">
    <location>
        <begin position="160"/>
        <end position="187"/>
    </location>
</feature>
<evidence type="ECO:0000256" key="4">
    <source>
        <dbReference type="ARBA" id="ARBA00022729"/>
    </source>
</evidence>
<evidence type="ECO:0000256" key="5">
    <source>
        <dbReference type="SAM" id="Coils"/>
    </source>
</evidence>
<dbReference type="Pfam" id="PF01297">
    <property type="entry name" value="ZnuA"/>
    <property type="match status" value="1"/>
</dbReference>
<evidence type="ECO:0000313" key="7">
    <source>
        <dbReference type="EMBL" id="KFI68288.1"/>
    </source>
</evidence>
<sequence length="305" mass="32778">MKKIVRMITAIVAGVAMVAAVSACGSSDSSKQSSGNASGDKVITVVASTNVWGSLAKELGGKYVDVTSILSSTGVDAHDYEPTTSDIAKFENAQVAIVNGAGYDAWASKATSNKQIVIDAAQEGGKKTGDNPHVWFSSKVRVSTADAITAAYEKLMPEHKAEFQKLNEQWQAKEQDLEQEMKEVAKDDKHLSYAATESIADYLAQDLGLTDNTPEGYKNATANESEPSSADINNFMTLLKKGDVNMVIENSQEPSNATDEILNAADSGNIPVVDITEQMPGKYKSMTDWIKDIVKQVQEAQQSDK</sequence>
<gene>
    <name evidence="7" type="ORF">BMAGN_0240</name>
</gene>
<feature type="signal peptide" evidence="6">
    <location>
        <begin position="1"/>
        <end position="23"/>
    </location>
</feature>
<organism evidence="7 8">
    <name type="scientific">Bifidobacterium magnum</name>
    <dbReference type="NCBI Taxonomy" id="1692"/>
    <lineage>
        <taxon>Bacteria</taxon>
        <taxon>Bacillati</taxon>
        <taxon>Actinomycetota</taxon>
        <taxon>Actinomycetes</taxon>
        <taxon>Bifidobacteriales</taxon>
        <taxon>Bifidobacteriaceae</taxon>
        <taxon>Bifidobacterium</taxon>
    </lineage>
</organism>
<dbReference type="InterPro" id="IPR006127">
    <property type="entry name" value="ZnuA-like"/>
</dbReference>
<evidence type="ECO:0000256" key="1">
    <source>
        <dbReference type="ARBA" id="ARBA00004196"/>
    </source>
</evidence>